<dbReference type="PANTHER" id="PTHR34203:SF15">
    <property type="entry name" value="SLL1173 PROTEIN"/>
    <property type="match status" value="1"/>
</dbReference>
<protein>
    <submittedName>
        <fullName evidence="2">FkbM family methyltransferase</fullName>
    </submittedName>
</protein>
<dbReference type="Pfam" id="PF05050">
    <property type="entry name" value="Methyltransf_21"/>
    <property type="match status" value="1"/>
</dbReference>
<dbReference type="Gene3D" id="3.40.50.150">
    <property type="entry name" value="Vaccinia Virus protein VP39"/>
    <property type="match status" value="1"/>
</dbReference>
<proteinExistence type="predicted"/>
<accession>A0ABV8MV65</accession>
<evidence type="ECO:0000313" key="2">
    <source>
        <dbReference type="EMBL" id="MFC4161003.1"/>
    </source>
</evidence>
<keyword evidence="3" id="KW-1185">Reference proteome</keyword>
<evidence type="ECO:0000259" key="1">
    <source>
        <dbReference type="Pfam" id="PF05050"/>
    </source>
</evidence>
<organism evidence="2 3">
    <name type="scientific">Chitinimonas lacunae</name>
    <dbReference type="NCBI Taxonomy" id="1963018"/>
    <lineage>
        <taxon>Bacteria</taxon>
        <taxon>Pseudomonadati</taxon>
        <taxon>Pseudomonadota</taxon>
        <taxon>Betaproteobacteria</taxon>
        <taxon>Neisseriales</taxon>
        <taxon>Chitinibacteraceae</taxon>
        <taxon>Chitinimonas</taxon>
    </lineage>
</organism>
<gene>
    <name evidence="2" type="ORF">ACFOW7_16835</name>
</gene>
<name>A0ABV8MV65_9NEIS</name>
<evidence type="ECO:0000313" key="3">
    <source>
        <dbReference type="Proteomes" id="UP001595791"/>
    </source>
</evidence>
<dbReference type="GO" id="GO:0008168">
    <property type="term" value="F:methyltransferase activity"/>
    <property type="evidence" value="ECO:0007669"/>
    <property type="project" value="UniProtKB-KW"/>
</dbReference>
<dbReference type="NCBIfam" id="TIGR01444">
    <property type="entry name" value="fkbM_fam"/>
    <property type="match status" value="1"/>
</dbReference>
<sequence>MQADQWLDVMLARFYQFVHGYEQDNFDHERYAGEDPGNFALSRHVHYLKFFMANYAQLFQTRALLADEASREWLDKLILYRLLGHHHIRLLDDAPAQWAIREQVKGYLVSEREEKGLLGQLGNYEVPVDDRLIRFAGWSCNVAWAFFIRQYYFERDGVVIKPEAGDHIIDAGACFGDTALAFAASAGPSGRIYSFDMLPAHCRILRENIANNPDIGASITVLPYGVSDEDKNIDLVLDQGNAINPGARLNTDSFPIRRIDSLADEKVIERVDFIKMDIEGSELAALRGAEQTLRRWRPKLAISIYHDTTDYISIPQYLASLDLGYRFYLDHYTIHQEETVLYATAR</sequence>
<dbReference type="GO" id="GO:0032259">
    <property type="term" value="P:methylation"/>
    <property type="evidence" value="ECO:0007669"/>
    <property type="project" value="UniProtKB-KW"/>
</dbReference>
<dbReference type="RefSeq" id="WP_378166449.1">
    <property type="nucleotide sequence ID" value="NZ_JBHSBU010000001.1"/>
</dbReference>
<keyword evidence="2" id="KW-0489">Methyltransferase</keyword>
<feature type="domain" description="Methyltransferase FkbM" evidence="1">
    <location>
        <begin position="170"/>
        <end position="327"/>
    </location>
</feature>
<dbReference type="PANTHER" id="PTHR34203">
    <property type="entry name" value="METHYLTRANSFERASE, FKBM FAMILY PROTEIN"/>
    <property type="match status" value="1"/>
</dbReference>
<dbReference type="EMBL" id="JBHSBU010000001">
    <property type="protein sequence ID" value="MFC4161003.1"/>
    <property type="molecule type" value="Genomic_DNA"/>
</dbReference>
<dbReference type="SUPFAM" id="SSF53335">
    <property type="entry name" value="S-adenosyl-L-methionine-dependent methyltransferases"/>
    <property type="match status" value="1"/>
</dbReference>
<dbReference type="InterPro" id="IPR052514">
    <property type="entry name" value="SAM-dependent_MTase"/>
</dbReference>
<dbReference type="Proteomes" id="UP001595791">
    <property type="component" value="Unassembled WGS sequence"/>
</dbReference>
<reference evidence="3" key="1">
    <citation type="journal article" date="2019" name="Int. J. Syst. Evol. Microbiol.">
        <title>The Global Catalogue of Microorganisms (GCM) 10K type strain sequencing project: providing services to taxonomists for standard genome sequencing and annotation.</title>
        <authorList>
            <consortium name="The Broad Institute Genomics Platform"/>
            <consortium name="The Broad Institute Genome Sequencing Center for Infectious Disease"/>
            <person name="Wu L."/>
            <person name="Ma J."/>
        </authorList>
    </citation>
    <scope>NUCLEOTIDE SEQUENCE [LARGE SCALE GENOMIC DNA]</scope>
    <source>
        <strain evidence="3">LMG 29894</strain>
    </source>
</reference>
<dbReference type="InterPro" id="IPR006342">
    <property type="entry name" value="FkbM_mtfrase"/>
</dbReference>
<keyword evidence="2" id="KW-0808">Transferase</keyword>
<dbReference type="InterPro" id="IPR029063">
    <property type="entry name" value="SAM-dependent_MTases_sf"/>
</dbReference>
<comment type="caution">
    <text evidence="2">The sequence shown here is derived from an EMBL/GenBank/DDBJ whole genome shotgun (WGS) entry which is preliminary data.</text>
</comment>